<evidence type="ECO:0000313" key="2">
    <source>
        <dbReference type="Proteomes" id="UP000887577"/>
    </source>
</evidence>
<organism evidence="2 3">
    <name type="scientific">Panagrolaimus superbus</name>
    <dbReference type="NCBI Taxonomy" id="310955"/>
    <lineage>
        <taxon>Eukaryota</taxon>
        <taxon>Metazoa</taxon>
        <taxon>Ecdysozoa</taxon>
        <taxon>Nematoda</taxon>
        <taxon>Chromadorea</taxon>
        <taxon>Rhabditida</taxon>
        <taxon>Tylenchina</taxon>
        <taxon>Panagrolaimomorpha</taxon>
        <taxon>Panagrolaimoidea</taxon>
        <taxon>Panagrolaimidae</taxon>
        <taxon>Panagrolaimus</taxon>
    </lineage>
</organism>
<reference evidence="3" key="1">
    <citation type="submission" date="2022-11" db="UniProtKB">
        <authorList>
            <consortium name="WormBaseParasite"/>
        </authorList>
    </citation>
    <scope>IDENTIFICATION</scope>
</reference>
<feature type="compositionally biased region" description="Low complexity" evidence="1">
    <location>
        <begin position="21"/>
        <end position="39"/>
    </location>
</feature>
<feature type="region of interest" description="Disordered" evidence="1">
    <location>
        <begin position="1"/>
        <end position="61"/>
    </location>
</feature>
<dbReference type="AlphaFoldDB" id="A0A914XZQ1"/>
<dbReference type="WBParaSite" id="PSU_v2.g1344.t1">
    <property type="protein sequence ID" value="PSU_v2.g1344.t1"/>
    <property type="gene ID" value="PSU_v2.g1344"/>
</dbReference>
<name>A0A914XZQ1_9BILA</name>
<proteinExistence type="predicted"/>
<sequence length="122" mass="14025">MKSSSRSGGGSTTSDKHRSISQGTASDAAATARHSSSTTTKEKQPDNDRKRHHQQQRYQRIKQLKISPIPLNDCSFDSSNPQLVLHYDKFITEPLKYHRRLMVGHEHAFLMKDHQKLFHIMQ</sequence>
<dbReference type="Proteomes" id="UP000887577">
    <property type="component" value="Unplaced"/>
</dbReference>
<feature type="compositionally biased region" description="Basic residues" evidence="1">
    <location>
        <begin position="50"/>
        <end position="61"/>
    </location>
</feature>
<evidence type="ECO:0000256" key="1">
    <source>
        <dbReference type="SAM" id="MobiDB-lite"/>
    </source>
</evidence>
<feature type="compositionally biased region" description="Basic and acidic residues" evidence="1">
    <location>
        <begin position="40"/>
        <end position="49"/>
    </location>
</feature>
<accession>A0A914XZQ1</accession>
<keyword evidence="2" id="KW-1185">Reference proteome</keyword>
<protein>
    <submittedName>
        <fullName evidence="3">Uncharacterized protein</fullName>
    </submittedName>
</protein>
<evidence type="ECO:0000313" key="3">
    <source>
        <dbReference type="WBParaSite" id="PSU_v2.g1344.t1"/>
    </source>
</evidence>